<accession>A0A1I6IWT3</accession>
<name>A0A1I6IWT3_9FIRM</name>
<evidence type="ECO:0008006" key="3">
    <source>
        <dbReference type="Google" id="ProtNLM"/>
    </source>
</evidence>
<evidence type="ECO:0000313" key="1">
    <source>
        <dbReference type="EMBL" id="SFR71202.1"/>
    </source>
</evidence>
<dbReference type="Gene3D" id="3.40.50.10620">
    <property type="entry name" value="PH0156-like domains"/>
    <property type="match status" value="1"/>
</dbReference>
<dbReference type="EMBL" id="FOYZ01000004">
    <property type="protein sequence ID" value="SFR71202.1"/>
    <property type="molecule type" value="Genomic_DNA"/>
</dbReference>
<organism evidence="1 2">
    <name type="scientific">Anaeromicropila populeti</name>
    <dbReference type="NCBI Taxonomy" id="37658"/>
    <lineage>
        <taxon>Bacteria</taxon>
        <taxon>Bacillati</taxon>
        <taxon>Bacillota</taxon>
        <taxon>Clostridia</taxon>
        <taxon>Lachnospirales</taxon>
        <taxon>Lachnospiraceae</taxon>
        <taxon>Anaeromicropila</taxon>
    </lineage>
</organism>
<dbReference type="RefSeq" id="WP_092559794.1">
    <property type="nucleotide sequence ID" value="NZ_FOYZ01000004.1"/>
</dbReference>
<proteinExistence type="predicted"/>
<dbReference type="AlphaFoldDB" id="A0A1I6IWT3"/>
<dbReference type="SUPFAM" id="SSF160945">
    <property type="entry name" value="PH0156-like"/>
    <property type="match status" value="1"/>
</dbReference>
<dbReference type="STRING" id="37658.SAMN05661086_01200"/>
<keyword evidence="2" id="KW-1185">Reference proteome</keyword>
<evidence type="ECO:0000313" key="2">
    <source>
        <dbReference type="Proteomes" id="UP000199659"/>
    </source>
</evidence>
<sequence>MKTLILCEGTTDLIMLQFVLQYKYDWKYDGFVENAITNRLIKKRLIKDNQITEINSCGGITNISKEMLKIKEVIEYATKNDEIYNKIIIMIDHDTVDSNKKFIEQLNICIGETFTENQINIWSQWEVENLVLGVQKIELYIKCIPETETGAIESIMLNALGIDAIEQKVIQESSRFIEKIANTQNRYLQKKSGIYKAIFNTYFSIRTPEETYAERARILRAYDWKNNEILNCGFSFLNY</sequence>
<dbReference type="OrthoDB" id="2989487at2"/>
<dbReference type="Proteomes" id="UP000199659">
    <property type="component" value="Unassembled WGS sequence"/>
</dbReference>
<reference evidence="1 2" key="1">
    <citation type="submission" date="2016-10" db="EMBL/GenBank/DDBJ databases">
        <authorList>
            <person name="de Groot N.N."/>
        </authorList>
    </citation>
    <scope>NUCLEOTIDE SEQUENCE [LARGE SCALE GENOMIC DNA]</scope>
    <source>
        <strain evidence="1 2">743A</strain>
    </source>
</reference>
<gene>
    <name evidence="1" type="ORF">SAMN05661086_01200</name>
</gene>
<protein>
    <recommendedName>
        <fullName evidence="3">DUF4276 family protein</fullName>
    </recommendedName>
</protein>